<feature type="region of interest" description="Disordered" evidence="1">
    <location>
        <begin position="188"/>
        <end position="383"/>
    </location>
</feature>
<feature type="compositionally biased region" description="Low complexity" evidence="1">
    <location>
        <begin position="36"/>
        <end position="45"/>
    </location>
</feature>
<gene>
    <name evidence="2" type="ORF">M413DRAFT_61440</name>
</gene>
<dbReference type="Proteomes" id="UP000053424">
    <property type="component" value="Unassembled WGS sequence"/>
</dbReference>
<feature type="compositionally biased region" description="Polar residues" evidence="1">
    <location>
        <begin position="721"/>
        <end position="741"/>
    </location>
</feature>
<keyword evidence="3" id="KW-1185">Reference proteome</keyword>
<feature type="compositionally biased region" description="Polar residues" evidence="1">
    <location>
        <begin position="342"/>
        <end position="354"/>
    </location>
</feature>
<dbReference type="InterPro" id="IPR029058">
    <property type="entry name" value="AB_hydrolase_fold"/>
</dbReference>
<feature type="compositionally biased region" description="Polar residues" evidence="1">
    <location>
        <begin position="285"/>
        <end position="297"/>
    </location>
</feature>
<feature type="region of interest" description="Disordered" evidence="1">
    <location>
        <begin position="671"/>
        <end position="808"/>
    </location>
</feature>
<feature type="compositionally biased region" description="Low complexity" evidence="1">
    <location>
        <begin position="192"/>
        <end position="201"/>
    </location>
</feature>
<dbReference type="PANTHER" id="PTHR43433">
    <property type="entry name" value="HYDROLASE, ALPHA/BETA FOLD FAMILY PROTEIN"/>
    <property type="match status" value="1"/>
</dbReference>
<reference evidence="2 3" key="1">
    <citation type="submission" date="2014-04" db="EMBL/GenBank/DDBJ databases">
        <authorList>
            <consortium name="DOE Joint Genome Institute"/>
            <person name="Kuo A."/>
            <person name="Gay G."/>
            <person name="Dore J."/>
            <person name="Kohler A."/>
            <person name="Nagy L.G."/>
            <person name="Floudas D."/>
            <person name="Copeland A."/>
            <person name="Barry K.W."/>
            <person name="Cichocki N."/>
            <person name="Veneault-Fourrey C."/>
            <person name="LaButti K."/>
            <person name="Lindquist E.A."/>
            <person name="Lipzen A."/>
            <person name="Lundell T."/>
            <person name="Morin E."/>
            <person name="Murat C."/>
            <person name="Sun H."/>
            <person name="Tunlid A."/>
            <person name="Henrissat B."/>
            <person name="Grigoriev I.V."/>
            <person name="Hibbett D.S."/>
            <person name="Martin F."/>
            <person name="Nordberg H.P."/>
            <person name="Cantor M.N."/>
            <person name="Hua S.X."/>
        </authorList>
    </citation>
    <scope>NUCLEOTIDE SEQUENCE [LARGE SCALE GENOMIC DNA]</scope>
    <source>
        <strain evidence="3">h7</strain>
    </source>
</reference>
<organism evidence="2 3">
    <name type="scientific">Hebeloma cylindrosporum</name>
    <dbReference type="NCBI Taxonomy" id="76867"/>
    <lineage>
        <taxon>Eukaryota</taxon>
        <taxon>Fungi</taxon>
        <taxon>Dikarya</taxon>
        <taxon>Basidiomycota</taxon>
        <taxon>Agaricomycotina</taxon>
        <taxon>Agaricomycetes</taxon>
        <taxon>Agaricomycetidae</taxon>
        <taxon>Agaricales</taxon>
        <taxon>Agaricineae</taxon>
        <taxon>Hymenogastraceae</taxon>
        <taxon>Hebeloma</taxon>
    </lineage>
</organism>
<dbReference type="SUPFAM" id="SSF53474">
    <property type="entry name" value="alpha/beta-Hydrolases"/>
    <property type="match status" value="1"/>
</dbReference>
<feature type="compositionally biased region" description="Low complexity" evidence="1">
    <location>
        <begin position="844"/>
        <end position="884"/>
    </location>
</feature>
<dbReference type="Gene3D" id="3.40.50.1820">
    <property type="entry name" value="alpha/beta hydrolase"/>
    <property type="match status" value="1"/>
</dbReference>
<feature type="compositionally biased region" description="Low complexity" evidence="1">
    <location>
        <begin position="52"/>
        <end position="61"/>
    </location>
</feature>
<sequence>MQSILSRHNSSSQRQPRKSSSFLSLRREKEKPAPSDPASSTSPSSYFDVYPRSKSASVARSIKSRIRRSSPSRISQDGPVYTDGPTYAFPTFDSPHDFSPSPLPPLANGHYSRTRSRTGPSGKSDWHPVPQLRFSNSSSTQHTETPPRTPDDYTASSDSLDLFPVVVAAPIAGVETMDALVDGMNGGDMLGSSRSSSNRSRFGIPGHHPLYQPPLPTPPPGIVLGGGKARSKITRKSSLSADSSADEDGYSSVPTPTSRNRRRRVRPSSARTASNSTIVPPPTPQFFSQEPQPTSDFTKGHRQRPSTATSAESRRSVVPSISEIIRNHAPSETLVRSRPPTIRSSSLYSPSTHGHATVQEEAESEPEPLTHEEEAEFLSRSSIDSVADEVQRTIRNQSLPKPPPPPPPSSASAFIKRQSTFSENASIYSPRSDPGAASIYSVSAPSSYHPGPSSPMDTHFLSMAKSTPSQAVAQYLRSARLTTLLKLTRSPHASQDNPLTVSLSDLGSPTGYPVIVFLGLGCVRHIMGLYDEMADCMGLRLITIDRWGLGRTEPRSKSARGIIQWASVVEEILDLLHIEQCSIMAHSAGAPYALSFANKLPSRIRGDVCLLAPWVGGSESSGYKWLKYVPNSILKTAQAAEWKIQAWMIGKPPTIAYEGIGYTAPTVVKTTNAQGPSPLPSGSLGVSPPANGDARPRPSIGSSTFSEYDDLGDFDGRFESRSTLGSKSRPSGQYSMNTQENGLHAGKRKTSRGILDRLKGSSTSPQQNQEKQPSTSRKLKALRSMGSLKGKGHVPKSEPPSPQLPPALRIDIGLGLEDLSWTKAIQPDMLRSDPSTATPHVYASGSMGSHSRSGGRRSISFTSSKTPLSMPGSPAPSSSTASFAQNGQTSHQMALGNALIAASHAESAKGTHSDLLQILNHENHSWGFSYASYPHNVRVWYGDRDEKIAENAVRWMERTMGPERCSVKVVKGADHGLMYRSSAVVDVLEWILSSWRTEDNRHRPYSGLR</sequence>
<dbReference type="AlphaFoldDB" id="A0A0C3CGZ9"/>
<dbReference type="STRING" id="686832.A0A0C3CGZ9"/>
<feature type="region of interest" description="Disordered" evidence="1">
    <location>
        <begin position="829"/>
        <end position="888"/>
    </location>
</feature>
<evidence type="ECO:0000256" key="1">
    <source>
        <dbReference type="SAM" id="MobiDB-lite"/>
    </source>
</evidence>
<feature type="compositionally biased region" description="Low complexity" evidence="1">
    <location>
        <begin position="680"/>
        <end position="689"/>
    </location>
</feature>
<dbReference type="HOGENOM" id="CLU_005758_0_0_1"/>
<name>A0A0C3CGZ9_HEBCY</name>
<proteinExistence type="predicted"/>
<accession>A0A0C3CGZ9</accession>
<feature type="compositionally biased region" description="Polar residues" evidence="1">
    <location>
        <begin position="760"/>
        <end position="776"/>
    </location>
</feature>
<protein>
    <recommendedName>
        <fullName evidence="4">AB hydrolase-1 domain-containing protein</fullName>
    </recommendedName>
</protein>
<feature type="compositionally biased region" description="Pro residues" evidence="1">
    <location>
        <begin position="211"/>
        <end position="221"/>
    </location>
</feature>
<feature type="compositionally biased region" description="Polar residues" evidence="1">
    <location>
        <begin position="133"/>
        <end position="146"/>
    </location>
</feature>
<evidence type="ECO:0000313" key="3">
    <source>
        <dbReference type="Proteomes" id="UP000053424"/>
    </source>
</evidence>
<reference evidence="3" key="2">
    <citation type="submission" date="2015-01" db="EMBL/GenBank/DDBJ databases">
        <title>Evolutionary Origins and Diversification of the Mycorrhizal Mutualists.</title>
        <authorList>
            <consortium name="DOE Joint Genome Institute"/>
            <consortium name="Mycorrhizal Genomics Consortium"/>
            <person name="Kohler A."/>
            <person name="Kuo A."/>
            <person name="Nagy L.G."/>
            <person name="Floudas D."/>
            <person name="Copeland A."/>
            <person name="Barry K.W."/>
            <person name="Cichocki N."/>
            <person name="Veneault-Fourrey C."/>
            <person name="LaButti K."/>
            <person name="Lindquist E.A."/>
            <person name="Lipzen A."/>
            <person name="Lundell T."/>
            <person name="Morin E."/>
            <person name="Murat C."/>
            <person name="Riley R."/>
            <person name="Ohm R."/>
            <person name="Sun H."/>
            <person name="Tunlid A."/>
            <person name="Henrissat B."/>
            <person name="Grigoriev I.V."/>
            <person name="Hibbett D.S."/>
            <person name="Martin F."/>
        </authorList>
    </citation>
    <scope>NUCLEOTIDE SEQUENCE [LARGE SCALE GENOMIC DNA]</scope>
    <source>
        <strain evidence="3">h7</strain>
    </source>
</reference>
<dbReference type="PANTHER" id="PTHR43433:SF10">
    <property type="entry name" value="AB HYDROLASE-1 DOMAIN-CONTAINING PROTEIN"/>
    <property type="match status" value="1"/>
</dbReference>
<dbReference type="OrthoDB" id="435520at2759"/>
<dbReference type="EMBL" id="KN831769">
    <property type="protein sequence ID" value="KIM48015.1"/>
    <property type="molecule type" value="Genomic_DNA"/>
</dbReference>
<feature type="compositionally biased region" description="Low complexity" evidence="1">
    <location>
        <begin position="10"/>
        <end position="21"/>
    </location>
</feature>
<feature type="region of interest" description="Disordered" evidence="1">
    <location>
        <begin position="1"/>
        <end position="156"/>
    </location>
</feature>
<evidence type="ECO:0008006" key="4">
    <source>
        <dbReference type="Google" id="ProtNLM"/>
    </source>
</evidence>
<dbReference type="InterPro" id="IPR050471">
    <property type="entry name" value="AB_hydrolase"/>
</dbReference>
<evidence type="ECO:0000313" key="2">
    <source>
        <dbReference type="EMBL" id="KIM48015.1"/>
    </source>
</evidence>